<dbReference type="GO" id="GO:0008270">
    <property type="term" value="F:zinc ion binding"/>
    <property type="evidence" value="ECO:0007669"/>
    <property type="project" value="UniProtKB-KW"/>
</dbReference>
<reference evidence="6 7" key="1">
    <citation type="journal article" date="2024" name="J Genomics">
        <title>Draft genome sequencing and assembly of Favolaschia claudopus CIRM-BRFM 2984 isolated from oak limbs.</title>
        <authorList>
            <person name="Navarro D."/>
            <person name="Drula E."/>
            <person name="Chaduli D."/>
            <person name="Cazenave R."/>
            <person name="Ahrendt S."/>
            <person name="Wang J."/>
            <person name="Lipzen A."/>
            <person name="Daum C."/>
            <person name="Barry K."/>
            <person name="Grigoriev I.V."/>
            <person name="Favel A."/>
            <person name="Rosso M.N."/>
            <person name="Martin F."/>
        </authorList>
    </citation>
    <scope>NUCLEOTIDE SEQUENCE [LARGE SCALE GENOMIC DNA]</scope>
    <source>
        <strain evidence="6 7">CIRM-BRFM 2984</strain>
    </source>
</reference>
<dbReference type="InterPro" id="IPR046824">
    <property type="entry name" value="Mss51-like_C"/>
</dbReference>
<evidence type="ECO:0000256" key="4">
    <source>
        <dbReference type="PROSITE-ProRule" id="PRU00134"/>
    </source>
</evidence>
<evidence type="ECO:0000256" key="3">
    <source>
        <dbReference type="ARBA" id="ARBA00022833"/>
    </source>
</evidence>
<gene>
    <name evidence="6" type="ORF">R3P38DRAFT_2935034</name>
</gene>
<dbReference type="AlphaFoldDB" id="A0AAW0BMZ8"/>
<dbReference type="InterPro" id="IPR002893">
    <property type="entry name" value="Znf_MYND"/>
</dbReference>
<proteinExistence type="predicted"/>
<dbReference type="Pfam" id="PF20179">
    <property type="entry name" value="MSS51_C"/>
    <property type="match status" value="1"/>
</dbReference>
<dbReference type="Proteomes" id="UP001362999">
    <property type="component" value="Unassembled WGS sequence"/>
</dbReference>
<dbReference type="EMBL" id="JAWWNJ010000028">
    <property type="protein sequence ID" value="KAK7028262.1"/>
    <property type="molecule type" value="Genomic_DNA"/>
</dbReference>
<evidence type="ECO:0000313" key="7">
    <source>
        <dbReference type="Proteomes" id="UP001362999"/>
    </source>
</evidence>
<comment type="caution">
    <text evidence="6">The sequence shown here is derived from an EMBL/GenBank/DDBJ whole genome shotgun (WGS) entry which is preliminary data.</text>
</comment>
<accession>A0AAW0BMZ8</accession>
<keyword evidence="7" id="KW-1185">Reference proteome</keyword>
<evidence type="ECO:0000256" key="1">
    <source>
        <dbReference type="ARBA" id="ARBA00022723"/>
    </source>
</evidence>
<keyword evidence="2 4" id="KW-0863">Zinc-finger</keyword>
<keyword evidence="1" id="KW-0479">Metal-binding</keyword>
<dbReference type="SUPFAM" id="SSF144232">
    <property type="entry name" value="HIT/MYND zinc finger-like"/>
    <property type="match status" value="1"/>
</dbReference>
<dbReference type="PROSITE" id="PS01360">
    <property type="entry name" value="ZF_MYND_1"/>
    <property type="match status" value="1"/>
</dbReference>
<dbReference type="PROSITE" id="PS50865">
    <property type="entry name" value="ZF_MYND_2"/>
    <property type="match status" value="1"/>
</dbReference>
<dbReference type="PANTHER" id="PTHR28069">
    <property type="entry name" value="GH20023P"/>
    <property type="match status" value="1"/>
</dbReference>
<dbReference type="Pfam" id="PF01753">
    <property type="entry name" value="zf-MYND"/>
    <property type="match status" value="1"/>
</dbReference>
<feature type="domain" description="MYND-type" evidence="5">
    <location>
        <begin position="20"/>
        <end position="59"/>
    </location>
</feature>
<protein>
    <submittedName>
        <fullName evidence="6">MYND-type domain-containing protein</fullName>
    </submittedName>
</protein>
<evidence type="ECO:0000256" key="2">
    <source>
        <dbReference type="ARBA" id="ARBA00022771"/>
    </source>
</evidence>
<name>A0AAW0BMZ8_9AGAR</name>
<evidence type="ECO:0000259" key="5">
    <source>
        <dbReference type="PROSITE" id="PS50865"/>
    </source>
</evidence>
<sequence length="455" mass="51150">MDPRPTSIDVTRSQTALFSCINCSRRSEKCLSKCAKCLRVAYCDRACQKEDWSRHKAVCSRLQKVNAYDRSKGHTPTTVTRRLDAYVAEEETRCGIFIGGSTNVYGGFPSLVTTGIKCQVCFRTPFHDDKHNFSPCTKCRLAWWCSPECEAVFSTKAHTEKHCAHLCMTDAVEEVDAAATKKFRVSHSLFLATKQGRSSYIAPSTLSGWADYRTQIFPDFPVRVQSFASQFQTAHPDATHAVELLVTNATSMVMTVLAAMEKTLPDLGTRSQLCVHIVAAASRELNSLEMMEELLHYLPKLKDVVVVYVGPTLPSSHASQNLACSECKQKGRSRKMIMSRNTYHGFAKSATYRANPADLVVGFNTGMGEVEVEGWTQSLQVVLQKKVPAVFTTYTIFEAMHDSNLLIGLHAEFVQAIEQNRWRGVIPLVTERMEKYDLEHFSNNYWFIVRGVRVH</sequence>
<dbReference type="Gene3D" id="6.10.140.2220">
    <property type="match status" value="1"/>
</dbReference>
<evidence type="ECO:0000313" key="6">
    <source>
        <dbReference type="EMBL" id="KAK7028262.1"/>
    </source>
</evidence>
<organism evidence="6 7">
    <name type="scientific">Favolaschia claudopus</name>
    <dbReference type="NCBI Taxonomy" id="2862362"/>
    <lineage>
        <taxon>Eukaryota</taxon>
        <taxon>Fungi</taxon>
        <taxon>Dikarya</taxon>
        <taxon>Basidiomycota</taxon>
        <taxon>Agaricomycotina</taxon>
        <taxon>Agaricomycetes</taxon>
        <taxon>Agaricomycetidae</taxon>
        <taxon>Agaricales</taxon>
        <taxon>Marasmiineae</taxon>
        <taxon>Mycenaceae</taxon>
        <taxon>Favolaschia</taxon>
    </lineage>
</organism>
<keyword evidence="3" id="KW-0862">Zinc</keyword>